<sequence length="58" mass="6046">MKRYAILDGDRTMASGTVLGSSTTPELSGRSIAYENDDVSCPACGSTGMIQCDGPDSR</sequence>
<reference evidence="1 2" key="1">
    <citation type="submission" date="2016-10" db="EMBL/GenBank/DDBJ databases">
        <authorList>
            <person name="de Groot N.N."/>
        </authorList>
    </citation>
    <scope>NUCLEOTIDE SEQUENCE [LARGE SCALE GENOMIC DNA]</scope>
    <source>
        <strain evidence="1 2">LMG 27731</strain>
    </source>
</reference>
<dbReference type="AlphaFoldDB" id="A0A1I7ELK8"/>
<evidence type="ECO:0008006" key="3">
    <source>
        <dbReference type="Google" id="ProtNLM"/>
    </source>
</evidence>
<organism evidence="1 2">
    <name type="scientific">Paraburkholderia aspalathi</name>
    <dbReference type="NCBI Taxonomy" id="1324617"/>
    <lineage>
        <taxon>Bacteria</taxon>
        <taxon>Pseudomonadati</taxon>
        <taxon>Pseudomonadota</taxon>
        <taxon>Betaproteobacteria</taxon>
        <taxon>Burkholderiales</taxon>
        <taxon>Burkholderiaceae</taxon>
        <taxon>Paraburkholderia</taxon>
    </lineage>
</organism>
<protein>
    <recommendedName>
        <fullName evidence="3">PAAR motif-containing protein</fullName>
    </recommendedName>
</protein>
<proteinExistence type="predicted"/>
<gene>
    <name evidence="1" type="ORF">SAMN05192563_102989</name>
</gene>
<evidence type="ECO:0000313" key="1">
    <source>
        <dbReference type="EMBL" id="SFU24779.1"/>
    </source>
</evidence>
<dbReference type="Proteomes" id="UP000198844">
    <property type="component" value="Unassembled WGS sequence"/>
</dbReference>
<name>A0A1I7ELK8_9BURK</name>
<dbReference type="EMBL" id="FPBH01000029">
    <property type="protein sequence ID" value="SFU24779.1"/>
    <property type="molecule type" value="Genomic_DNA"/>
</dbReference>
<evidence type="ECO:0000313" key="2">
    <source>
        <dbReference type="Proteomes" id="UP000198844"/>
    </source>
</evidence>
<accession>A0A1I7ELK8</accession>